<dbReference type="PANTHER" id="PTHR13799:SF14">
    <property type="entry name" value="GTP CYCLOHYDROLASE 1 TYPE 2 HOMOLOG"/>
    <property type="match status" value="1"/>
</dbReference>
<evidence type="ECO:0000256" key="5">
    <source>
        <dbReference type="PIRSR" id="PIRSR602678-1"/>
    </source>
</evidence>
<dbReference type="PANTHER" id="PTHR13799">
    <property type="entry name" value="NGG1 INTERACTING FACTOR 3"/>
    <property type="match status" value="1"/>
</dbReference>
<comment type="caution">
    <text evidence="6">The sequence shown here is derived from an EMBL/GenBank/DDBJ whole genome shotgun (WGS) entry which is preliminary data.</text>
</comment>
<dbReference type="GO" id="GO:0046872">
    <property type="term" value="F:metal ion binding"/>
    <property type="evidence" value="ECO:0007669"/>
    <property type="project" value="UniProtKB-UniRule"/>
</dbReference>
<feature type="binding site" evidence="5">
    <location>
        <position position="332"/>
    </location>
    <ligand>
        <name>a divalent metal cation</name>
        <dbReference type="ChEBI" id="CHEBI:60240"/>
        <label>1</label>
    </ligand>
</feature>
<comment type="similarity">
    <text evidence="1 4">Belongs to the GTP cyclohydrolase I type 2/NIF3 family.</text>
</comment>
<dbReference type="InterPro" id="IPR015867">
    <property type="entry name" value="N-reg_PII/ATP_PRibTrfase_C"/>
</dbReference>
<proteinExistence type="inferred from homology"/>
<dbReference type="EMBL" id="JAOUSF010000003">
    <property type="protein sequence ID" value="MCU9613901.1"/>
    <property type="molecule type" value="Genomic_DNA"/>
</dbReference>
<dbReference type="InterPro" id="IPR002678">
    <property type="entry name" value="DUF34/NIF3"/>
</dbReference>
<dbReference type="NCBIfam" id="TIGR00486">
    <property type="entry name" value="YbgI_SA1388"/>
    <property type="match status" value="1"/>
</dbReference>
<dbReference type="PIRSF" id="PIRSF037489">
    <property type="entry name" value="UCP037489_NIF3_YqfO"/>
    <property type="match status" value="1"/>
</dbReference>
<protein>
    <recommendedName>
        <fullName evidence="2 4">GTP cyclohydrolase 1 type 2 homolog</fullName>
    </recommendedName>
</protein>
<dbReference type="RefSeq" id="WP_263073137.1">
    <property type="nucleotide sequence ID" value="NZ_JAOUSF010000003.1"/>
</dbReference>
<dbReference type="Proteomes" id="UP001209318">
    <property type="component" value="Unassembled WGS sequence"/>
</dbReference>
<sequence length="373" mass="41502">MKQPNGHEIIQLFETFSPKKYAMEDDKIGLQIGSLNKPIDNVLIALDVLEEVVDEAIANNVQLIIAHHPIIFRPLKTLRHEDTYGKVIEKLIKHDIAVYAAHTNLDVAKGGVNDLLAESLQLAQVEVLAPTYEDRVKKLVVYAPENVEEELRKALGDAGAGAIGNYRHCSFTVNGTGRFLPEKAANPHIGTIGQLEAVPEARIETIFPESKEKQVLTAMRKVHPYEEPAFDIYPLNIKGEQLGLGRIGYLHEEMTLEQFAKFVKVRLDLEGVRVVGNLSDKVKKVAVLGGDGNKYYHAALRKGADVYVTGDMYYHTAIDAKMDGLNIVDAGHNIEKIMKVGAAKQLTKMCEKAKFAVNIFPSKVHTDPFQFIW</sequence>
<dbReference type="AlphaFoldDB" id="A0AAE3LNH6"/>
<reference evidence="6" key="1">
    <citation type="submission" date="2022-10" db="EMBL/GenBank/DDBJ databases">
        <title>Description of Fervidibacillus gen. nov. in the family Fervidibacillaceae fam. nov. with two species, Fervidibacillus albus sp. nov., and Fervidibacillus halotolerans sp. nov., isolated from tidal flat sediments.</title>
        <authorList>
            <person name="Kwon K.K."/>
            <person name="Yang S.-H."/>
        </authorList>
    </citation>
    <scope>NUCLEOTIDE SEQUENCE</scope>
    <source>
        <strain evidence="6">JCM 19140</strain>
    </source>
</reference>
<dbReference type="Pfam" id="PF01784">
    <property type="entry name" value="DUF34_NIF3"/>
    <property type="match status" value="1"/>
</dbReference>
<evidence type="ECO:0000313" key="6">
    <source>
        <dbReference type="EMBL" id="MCU9613901.1"/>
    </source>
</evidence>
<dbReference type="SUPFAM" id="SSF102705">
    <property type="entry name" value="NIF3 (NGG1p interacting factor 3)-like"/>
    <property type="match status" value="1"/>
</dbReference>
<dbReference type="InterPro" id="IPR036069">
    <property type="entry name" value="DUF34/NIF3_sf"/>
</dbReference>
<feature type="binding site" evidence="5">
    <location>
        <position position="106"/>
    </location>
    <ligand>
        <name>a divalent metal cation</name>
        <dbReference type="ChEBI" id="CHEBI:60240"/>
        <label>1</label>
    </ligand>
</feature>
<evidence type="ECO:0000313" key="7">
    <source>
        <dbReference type="Proteomes" id="UP001209318"/>
    </source>
</evidence>
<gene>
    <name evidence="6" type="ORF">OEV98_10045</name>
</gene>
<dbReference type="FunFam" id="3.30.70.120:FF:000006">
    <property type="entry name" value="GTP cyclohydrolase 1 type 2 homolog"/>
    <property type="match status" value="1"/>
</dbReference>
<dbReference type="FunFam" id="3.40.1390.30:FF:000001">
    <property type="entry name" value="GTP cyclohydrolase 1 type 2"/>
    <property type="match status" value="1"/>
</dbReference>
<evidence type="ECO:0000256" key="4">
    <source>
        <dbReference type="PIRNR" id="PIRNR037489"/>
    </source>
</evidence>
<dbReference type="InterPro" id="IPR017221">
    <property type="entry name" value="DUF34/NIF3_bac"/>
</dbReference>
<keyword evidence="7" id="KW-1185">Reference proteome</keyword>
<accession>A0AAE3LNH6</accession>
<keyword evidence="3 4" id="KW-0479">Metal-binding</keyword>
<evidence type="ECO:0000256" key="2">
    <source>
        <dbReference type="ARBA" id="ARBA00022112"/>
    </source>
</evidence>
<dbReference type="GO" id="GO:0005737">
    <property type="term" value="C:cytoplasm"/>
    <property type="evidence" value="ECO:0007669"/>
    <property type="project" value="TreeGrafter"/>
</dbReference>
<organism evidence="6 7">
    <name type="scientific">Perspicuibacillus lycopersici</name>
    <dbReference type="NCBI Taxonomy" id="1325689"/>
    <lineage>
        <taxon>Bacteria</taxon>
        <taxon>Bacillati</taxon>
        <taxon>Bacillota</taxon>
        <taxon>Bacilli</taxon>
        <taxon>Bacillales</taxon>
        <taxon>Bacillaceae</taxon>
        <taxon>Perspicuibacillus</taxon>
    </lineage>
</organism>
<dbReference type="Gene3D" id="3.30.70.120">
    <property type="match status" value="1"/>
</dbReference>
<feature type="binding site" evidence="5">
    <location>
        <position position="335"/>
    </location>
    <ligand>
        <name>a divalent metal cation</name>
        <dbReference type="ChEBI" id="CHEBI:60240"/>
        <label>1</label>
    </ligand>
</feature>
<evidence type="ECO:0000256" key="3">
    <source>
        <dbReference type="ARBA" id="ARBA00022723"/>
    </source>
</evidence>
<feature type="binding site" evidence="5">
    <location>
        <position position="67"/>
    </location>
    <ligand>
        <name>a divalent metal cation</name>
        <dbReference type="ChEBI" id="CHEBI:60240"/>
        <label>1</label>
    </ligand>
</feature>
<dbReference type="Gene3D" id="3.40.1390.30">
    <property type="entry name" value="NIF3 (NGG1p interacting factor 3)-like"/>
    <property type="match status" value="1"/>
</dbReference>
<evidence type="ECO:0000256" key="1">
    <source>
        <dbReference type="ARBA" id="ARBA00006964"/>
    </source>
</evidence>
<name>A0AAE3LNH6_9BACI</name>
<feature type="binding site" evidence="5">
    <location>
        <position position="68"/>
    </location>
    <ligand>
        <name>a divalent metal cation</name>
        <dbReference type="ChEBI" id="CHEBI:60240"/>
        <label>1</label>
    </ligand>
</feature>